<organism evidence="2 3">
    <name type="scientific">Phytophthora nicotianae P1976</name>
    <dbReference type="NCBI Taxonomy" id="1317066"/>
    <lineage>
        <taxon>Eukaryota</taxon>
        <taxon>Sar</taxon>
        <taxon>Stramenopiles</taxon>
        <taxon>Oomycota</taxon>
        <taxon>Peronosporomycetes</taxon>
        <taxon>Peronosporales</taxon>
        <taxon>Peronosporaceae</taxon>
        <taxon>Phytophthora</taxon>
    </lineage>
</organism>
<evidence type="ECO:0000313" key="2">
    <source>
        <dbReference type="EMBL" id="ETO84935.1"/>
    </source>
</evidence>
<proteinExistence type="predicted"/>
<protein>
    <submittedName>
        <fullName evidence="2">Uncharacterized protein</fullName>
    </submittedName>
</protein>
<gene>
    <name evidence="2" type="ORF">F444_01215</name>
</gene>
<accession>A0A081B1C4</accession>
<dbReference type="Proteomes" id="UP000028582">
    <property type="component" value="Unassembled WGS sequence"/>
</dbReference>
<dbReference type="EMBL" id="ANJA01000207">
    <property type="protein sequence ID" value="ETO84935.1"/>
    <property type="molecule type" value="Genomic_DNA"/>
</dbReference>
<reference evidence="2 3" key="1">
    <citation type="submission" date="2013-11" db="EMBL/GenBank/DDBJ databases">
        <title>The Genome Sequence of Phytophthora parasitica P1976.</title>
        <authorList>
            <consortium name="The Broad Institute Genomics Platform"/>
            <person name="Russ C."/>
            <person name="Tyler B."/>
            <person name="Panabieres F."/>
            <person name="Shan W."/>
            <person name="Tripathy S."/>
            <person name="Grunwald N."/>
            <person name="Machado M."/>
            <person name="Johnson C.S."/>
            <person name="Walker B."/>
            <person name="Young S."/>
            <person name="Zeng Q."/>
            <person name="Gargeya S."/>
            <person name="Fitzgerald M."/>
            <person name="Haas B."/>
            <person name="Abouelleil A."/>
            <person name="Allen A.W."/>
            <person name="Alvarado L."/>
            <person name="Arachchi H.M."/>
            <person name="Berlin A.M."/>
            <person name="Chapman S.B."/>
            <person name="Gainer-Dewar J."/>
            <person name="Goldberg J."/>
            <person name="Griggs A."/>
            <person name="Gujja S."/>
            <person name="Hansen M."/>
            <person name="Howarth C."/>
            <person name="Imamovic A."/>
            <person name="Ireland A."/>
            <person name="Larimer J."/>
            <person name="McCowan C."/>
            <person name="Murphy C."/>
            <person name="Pearson M."/>
            <person name="Poon T.W."/>
            <person name="Priest M."/>
            <person name="Roberts A."/>
            <person name="Saif S."/>
            <person name="Shea T."/>
            <person name="Sisk P."/>
            <person name="Sykes S."/>
            <person name="Wortman J."/>
            <person name="Nusbaum C."/>
            <person name="Birren B."/>
        </authorList>
    </citation>
    <scope>NUCLEOTIDE SEQUENCE [LARGE SCALE GENOMIC DNA]</scope>
    <source>
        <strain evidence="2 3">P1976</strain>
    </source>
</reference>
<comment type="caution">
    <text evidence="2">The sequence shown here is derived from an EMBL/GenBank/DDBJ whole genome shotgun (WGS) entry which is preliminary data.</text>
</comment>
<evidence type="ECO:0000256" key="1">
    <source>
        <dbReference type="SAM" id="MobiDB-lite"/>
    </source>
</evidence>
<feature type="compositionally biased region" description="Gly residues" evidence="1">
    <location>
        <begin position="1"/>
        <end position="11"/>
    </location>
</feature>
<sequence>MSGEEMVGGAGSSAPLRTRLQPGVKARRAAHL</sequence>
<dbReference type="AlphaFoldDB" id="A0A081B1C4"/>
<feature type="region of interest" description="Disordered" evidence="1">
    <location>
        <begin position="1"/>
        <end position="32"/>
    </location>
</feature>
<evidence type="ECO:0000313" key="3">
    <source>
        <dbReference type="Proteomes" id="UP000028582"/>
    </source>
</evidence>
<name>A0A081B1C4_PHYNI</name>